<evidence type="ECO:0000256" key="3">
    <source>
        <dbReference type="ARBA" id="ARBA00022452"/>
    </source>
</evidence>
<feature type="domain" description="Trimeric autotransporter adhesin YadA-like C-terminal membrane anchor" evidence="8">
    <location>
        <begin position="31"/>
        <end position="89"/>
    </location>
</feature>
<dbReference type="RefSeq" id="WP_327205053.1">
    <property type="nucleotide sequence ID" value="NZ_CP139965.1"/>
</dbReference>
<keyword evidence="5" id="KW-0732">Signal</keyword>
<keyword evidence="7" id="KW-0998">Cell outer membrane</keyword>
<dbReference type="Proteomes" id="UP001325479">
    <property type="component" value="Chromosome"/>
</dbReference>
<reference evidence="9 10" key="1">
    <citation type="submission" date="2023-12" db="EMBL/GenBank/DDBJ databases">
        <title>Genome sequencing and assembly of bacterial species from a model synthetic community.</title>
        <authorList>
            <person name="Hogle S.L."/>
        </authorList>
    </citation>
    <scope>NUCLEOTIDE SEQUENCE [LARGE SCALE GENOMIC DNA]</scope>
    <source>
        <strain evidence="9 10">HAMBI 2494</strain>
    </source>
</reference>
<evidence type="ECO:0000313" key="9">
    <source>
        <dbReference type="EMBL" id="WQD80265.1"/>
    </source>
</evidence>
<evidence type="ECO:0000256" key="1">
    <source>
        <dbReference type="ARBA" id="ARBA00004241"/>
    </source>
</evidence>
<dbReference type="EMBL" id="CP139965">
    <property type="protein sequence ID" value="WQD80265.1"/>
    <property type="molecule type" value="Genomic_DNA"/>
</dbReference>
<dbReference type="Gene3D" id="3.30.1300.30">
    <property type="entry name" value="GSPII I/J protein-like"/>
    <property type="match status" value="1"/>
</dbReference>
<evidence type="ECO:0000256" key="7">
    <source>
        <dbReference type="ARBA" id="ARBA00023237"/>
    </source>
</evidence>
<dbReference type="InterPro" id="IPR005594">
    <property type="entry name" value="YadA_C"/>
</dbReference>
<accession>A0ABZ0WS82</accession>
<name>A0ABZ0WS82_9BURK</name>
<evidence type="ECO:0000313" key="10">
    <source>
        <dbReference type="Proteomes" id="UP001325479"/>
    </source>
</evidence>
<gene>
    <name evidence="9" type="ORF">U0042_11605</name>
</gene>
<keyword evidence="3" id="KW-1134">Transmembrane beta strand</keyword>
<keyword evidence="6" id="KW-0472">Membrane</keyword>
<evidence type="ECO:0000256" key="2">
    <source>
        <dbReference type="ARBA" id="ARBA00004442"/>
    </source>
</evidence>
<evidence type="ECO:0000256" key="5">
    <source>
        <dbReference type="ARBA" id="ARBA00022729"/>
    </source>
</evidence>
<dbReference type="InterPro" id="IPR045584">
    <property type="entry name" value="Pilin-like"/>
</dbReference>
<organism evidence="9 10">
    <name type="scientific">Paraburkholderia kururiensis</name>
    <dbReference type="NCBI Taxonomy" id="984307"/>
    <lineage>
        <taxon>Bacteria</taxon>
        <taxon>Pseudomonadati</taxon>
        <taxon>Pseudomonadota</taxon>
        <taxon>Betaproteobacteria</taxon>
        <taxon>Burkholderiales</taxon>
        <taxon>Burkholderiaceae</taxon>
        <taxon>Paraburkholderia</taxon>
    </lineage>
</organism>
<keyword evidence="4" id="KW-0812">Transmembrane</keyword>
<comment type="subcellular location">
    <subcellularLocation>
        <location evidence="2">Cell outer membrane</location>
    </subcellularLocation>
    <subcellularLocation>
        <location evidence="1">Cell surface</location>
    </subcellularLocation>
</comment>
<dbReference type="SUPFAM" id="SSF54523">
    <property type="entry name" value="Pili subunits"/>
    <property type="match status" value="1"/>
</dbReference>
<proteinExistence type="predicted"/>
<protein>
    <submittedName>
        <fullName evidence="9">YadA C-terminal domain-containing protein</fullName>
    </submittedName>
</protein>
<evidence type="ECO:0000256" key="6">
    <source>
        <dbReference type="ARBA" id="ARBA00023136"/>
    </source>
</evidence>
<dbReference type="Pfam" id="PF03895">
    <property type="entry name" value="YadA_anchor"/>
    <property type="match status" value="1"/>
</dbReference>
<evidence type="ECO:0000256" key="4">
    <source>
        <dbReference type="ARBA" id="ARBA00022692"/>
    </source>
</evidence>
<evidence type="ECO:0000259" key="8">
    <source>
        <dbReference type="Pfam" id="PF03895"/>
    </source>
</evidence>
<sequence length="89" mass="8859">MQIVGQASVQINTHDAYAGVAAAMAMPNLTPSGPGKTVVAAGVAAYLGSQAVGVGVTYRSENGRWLVNGGASVTSTGSTGVRAQVGYEF</sequence>
<keyword evidence="10" id="KW-1185">Reference proteome</keyword>